<feature type="compositionally biased region" description="Polar residues" evidence="7">
    <location>
        <begin position="1081"/>
        <end position="1092"/>
    </location>
</feature>
<feature type="compositionally biased region" description="Low complexity" evidence="7">
    <location>
        <begin position="51"/>
        <end position="68"/>
    </location>
</feature>
<feature type="region of interest" description="Disordered" evidence="7">
    <location>
        <begin position="881"/>
        <end position="922"/>
    </location>
</feature>
<keyword evidence="5" id="KW-0804">Transcription</keyword>
<dbReference type="GO" id="GO:0003677">
    <property type="term" value="F:DNA binding"/>
    <property type="evidence" value="ECO:0007669"/>
    <property type="project" value="UniProtKB-KW"/>
</dbReference>
<dbReference type="GO" id="GO:0008270">
    <property type="term" value="F:zinc ion binding"/>
    <property type="evidence" value="ECO:0007669"/>
    <property type="project" value="InterPro"/>
</dbReference>
<reference evidence="9" key="1">
    <citation type="submission" date="2023-04" db="EMBL/GenBank/DDBJ databases">
        <title>Ambrosiozyma monospora NBRC 1965.</title>
        <authorList>
            <person name="Ichikawa N."/>
            <person name="Sato H."/>
            <person name="Tonouchi N."/>
        </authorList>
    </citation>
    <scope>NUCLEOTIDE SEQUENCE</scope>
    <source>
        <strain evidence="9">NBRC 1965</strain>
    </source>
</reference>
<dbReference type="Pfam" id="PF04082">
    <property type="entry name" value="Fungal_trans"/>
    <property type="match status" value="1"/>
</dbReference>
<feature type="region of interest" description="Disordered" evidence="7">
    <location>
        <begin position="954"/>
        <end position="980"/>
    </location>
</feature>
<dbReference type="SUPFAM" id="SSF57701">
    <property type="entry name" value="Zn2/Cys6 DNA-binding domain"/>
    <property type="match status" value="1"/>
</dbReference>
<dbReference type="CDD" id="cd12148">
    <property type="entry name" value="fungal_TF_MHR"/>
    <property type="match status" value="1"/>
</dbReference>
<sequence>MHHFPQKPADQQHSQYRQHHHGHGQMLNGNSTVNNFNISDNIALSNGRDLSSPSGSESSSYSKTASASTITPLEKSKNERSKSATATKTTSKLQESASGNVSVKSEAATTSVITSNIKSKTSKAQLKLPKMKKVCSACHQRKVKCDLFETPNTKETCSACQQLGYDCVIYIRKKRVVSKATTNNSTILTGVEQNNAKNGSSSSDATSNQTNFKLTTGGHIPTRIPSYIDTLNVSECQLDVIKLDPKFIIKEEQKQLLKFKRFYGDLNSSPLRTALMNKFHSQISGKPYARLDELDYQTLMLANCFTLPSQEVCWKFINLFFEFNNMNLIVNKKKFMQDYRDLTKPPSILLLQSVLLMGCKLYGNKLTDKQERKKNENTAKLLHKKAILLYNMGFDDFEPIPLVQSLIIFCLAGAQIDHKGPTYYSNLAVSRSYEYGFHRDQSKNPFLTVYEKKMYKILYSFLCVRECAYSLCLGRPTMIKNEDADVNPIMRDDFIFDGVDEASDEYYEFTKHSIKLANLIKKIVSNQTQINALCAAEKPYEHLVKQNDKMISRWFEGLPPYLKYDSHALSKNSFFSAAISTYHCILLIKIHKENIMRRVRKSNEPAPSSTKSEYYPSWSITFRACCLLYIIQTTTIRWSNMKILGTFIFSEYALYTVASLMIYHLSNKDRKVANFANQCILDVLKVLESNIHASVLTDGYLFLIKNLYENKSYQKIVTNSLLGTGGTDTDNISQQLKRTESSDYTFNDDTFNTPLPDISQPHSSEFERLERQFTISKSEFPDYVGCSSDTLDITPPDGEGISENVFGDMLADIDAKTITATNDIAATQKRQTSDRTSIDYLVLDVENNLHDPRLLISEIGGLEQGWNPAFDVCGPIISQNGGYLEQPQQGSSSSHAEQSHANDTNTGTNSSLNSLVPPRFRQPYREGSQIPIEESFPNKRQKLDVTSVPEIVTSSVGSLTSQQQQQQQQQQRQQQQQNPANISRFDSNVVPSIQQQPQFLASNSTQPQQQYYPHQQRHPEGQWQQTSTIQQPLAQPVTQHSPISQRHPQQSSIIHQPSPRNGYGFSPTAAASNEVADDHQQNMQHSQSSESIMSGPRRDLQSSQPIIRIDSNYGQIPMSTSSNNPGYATFTPEQQRQQQQPYDQQYHSQMVTQQQQQPQLLSQHQPTQQQSLVYNNYQQQPVMAVFPAQPPVPPNGITQISQQQQQQQINGQFQPQQQQPHQQQQLFQTQQPYQPQ</sequence>
<evidence type="ECO:0000313" key="10">
    <source>
        <dbReference type="Proteomes" id="UP001165063"/>
    </source>
</evidence>
<keyword evidence="4" id="KW-0238">DNA-binding</keyword>
<keyword evidence="1" id="KW-0479">Metal-binding</keyword>
<dbReference type="Gene3D" id="4.10.240.10">
    <property type="entry name" value="Zn(2)-C6 fungal-type DNA-binding domain"/>
    <property type="match status" value="1"/>
</dbReference>
<feature type="compositionally biased region" description="Polar residues" evidence="7">
    <location>
        <begin position="881"/>
        <end position="914"/>
    </location>
</feature>
<feature type="region of interest" description="Disordered" evidence="7">
    <location>
        <begin position="1001"/>
        <end position="1100"/>
    </location>
</feature>
<name>A0A9W6Z1X7_AMBMO</name>
<dbReference type="Proteomes" id="UP001165063">
    <property type="component" value="Unassembled WGS sequence"/>
</dbReference>
<dbReference type="InterPro" id="IPR036864">
    <property type="entry name" value="Zn2-C6_fun-type_DNA-bd_sf"/>
</dbReference>
<dbReference type="OrthoDB" id="5121955at2759"/>
<keyword evidence="6" id="KW-0539">Nucleus</keyword>
<feature type="region of interest" description="Disordered" evidence="7">
    <location>
        <begin position="1"/>
        <end position="33"/>
    </location>
</feature>
<keyword evidence="2" id="KW-0862">Zinc</keyword>
<feature type="compositionally biased region" description="Low complexity" evidence="7">
    <location>
        <begin position="962"/>
        <end position="977"/>
    </location>
</feature>
<dbReference type="GO" id="GO:0000981">
    <property type="term" value="F:DNA-binding transcription factor activity, RNA polymerase II-specific"/>
    <property type="evidence" value="ECO:0007669"/>
    <property type="project" value="InterPro"/>
</dbReference>
<organism evidence="9 10">
    <name type="scientific">Ambrosiozyma monospora</name>
    <name type="common">Yeast</name>
    <name type="synonym">Endomycopsis monosporus</name>
    <dbReference type="NCBI Taxonomy" id="43982"/>
    <lineage>
        <taxon>Eukaryota</taxon>
        <taxon>Fungi</taxon>
        <taxon>Dikarya</taxon>
        <taxon>Ascomycota</taxon>
        <taxon>Saccharomycotina</taxon>
        <taxon>Pichiomycetes</taxon>
        <taxon>Pichiales</taxon>
        <taxon>Pichiaceae</taxon>
        <taxon>Ambrosiozyma</taxon>
    </lineage>
</organism>
<feature type="region of interest" description="Disordered" evidence="7">
    <location>
        <begin position="192"/>
        <end position="212"/>
    </location>
</feature>
<dbReference type="GO" id="GO:0006351">
    <property type="term" value="P:DNA-templated transcription"/>
    <property type="evidence" value="ECO:0007669"/>
    <property type="project" value="InterPro"/>
</dbReference>
<evidence type="ECO:0000256" key="1">
    <source>
        <dbReference type="ARBA" id="ARBA00022723"/>
    </source>
</evidence>
<dbReference type="PANTHER" id="PTHR47171:SF3">
    <property type="entry name" value="FARA-RELATED"/>
    <property type="match status" value="1"/>
</dbReference>
<dbReference type="PANTHER" id="PTHR47171">
    <property type="entry name" value="FARA-RELATED"/>
    <property type="match status" value="1"/>
</dbReference>
<dbReference type="PROSITE" id="PS50048">
    <property type="entry name" value="ZN2_CY6_FUNGAL_2"/>
    <property type="match status" value="1"/>
</dbReference>
<evidence type="ECO:0000313" key="9">
    <source>
        <dbReference type="EMBL" id="GMG56353.1"/>
    </source>
</evidence>
<feature type="region of interest" description="Disordered" evidence="7">
    <location>
        <begin position="1114"/>
        <end position="1167"/>
    </location>
</feature>
<dbReference type="SMART" id="SM00066">
    <property type="entry name" value="GAL4"/>
    <property type="match status" value="1"/>
</dbReference>
<dbReference type="PROSITE" id="PS00463">
    <property type="entry name" value="ZN2_CY6_FUNGAL_1"/>
    <property type="match status" value="1"/>
</dbReference>
<evidence type="ECO:0000256" key="4">
    <source>
        <dbReference type="ARBA" id="ARBA00023125"/>
    </source>
</evidence>
<feature type="compositionally biased region" description="Low complexity" evidence="7">
    <location>
        <begin position="83"/>
        <end position="92"/>
    </location>
</feature>
<evidence type="ECO:0000256" key="7">
    <source>
        <dbReference type="SAM" id="MobiDB-lite"/>
    </source>
</evidence>
<feature type="compositionally biased region" description="Low complexity" evidence="7">
    <location>
        <begin position="1134"/>
        <end position="1167"/>
    </location>
</feature>
<feature type="compositionally biased region" description="Low complexity" evidence="7">
    <location>
        <begin position="1199"/>
        <end position="1236"/>
    </location>
</feature>
<feature type="region of interest" description="Disordered" evidence="7">
    <location>
        <begin position="1184"/>
        <end position="1236"/>
    </location>
</feature>
<dbReference type="Pfam" id="PF00172">
    <property type="entry name" value="Zn_clus"/>
    <property type="match status" value="1"/>
</dbReference>
<evidence type="ECO:0000256" key="6">
    <source>
        <dbReference type="ARBA" id="ARBA00023242"/>
    </source>
</evidence>
<dbReference type="InterPro" id="IPR007219">
    <property type="entry name" value="XnlR_reg_dom"/>
</dbReference>
<keyword evidence="10" id="KW-1185">Reference proteome</keyword>
<evidence type="ECO:0000256" key="3">
    <source>
        <dbReference type="ARBA" id="ARBA00023015"/>
    </source>
</evidence>
<protein>
    <submittedName>
        <fullName evidence="9">Unnamed protein product</fullName>
    </submittedName>
</protein>
<dbReference type="CDD" id="cd00067">
    <property type="entry name" value="GAL4"/>
    <property type="match status" value="1"/>
</dbReference>
<accession>A0A9W6Z1X7</accession>
<feature type="domain" description="Zn(2)-C6 fungal-type" evidence="8">
    <location>
        <begin position="134"/>
        <end position="169"/>
    </location>
</feature>
<dbReference type="EMBL" id="BSXU01007469">
    <property type="protein sequence ID" value="GMG56353.1"/>
    <property type="molecule type" value="Genomic_DNA"/>
</dbReference>
<feature type="compositionally biased region" description="Polar residues" evidence="7">
    <location>
        <begin position="1114"/>
        <end position="1126"/>
    </location>
</feature>
<feature type="region of interest" description="Disordered" evidence="7">
    <location>
        <begin position="47"/>
        <end position="109"/>
    </location>
</feature>
<evidence type="ECO:0000256" key="5">
    <source>
        <dbReference type="ARBA" id="ARBA00023163"/>
    </source>
</evidence>
<proteinExistence type="predicted"/>
<evidence type="ECO:0000256" key="2">
    <source>
        <dbReference type="ARBA" id="ARBA00022833"/>
    </source>
</evidence>
<dbReference type="InterPro" id="IPR052073">
    <property type="entry name" value="Amide_Lactam_Regulators"/>
</dbReference>
<keyword evidence="3" id="KW-0805">Transcription regulation</keyword>
<dbReference type="AlphaFoldDB" id="A0A9W6Z1X7"/>
<feature type="compositionally biased region" description="Polar residues" evidence="7">
    <location>
        <begin position="93"/>
        <end position="109"/>
    </location>
</feature>
<dbReference type="InterPro" id="IPR001138">
    <property type="entry name" value="Zn2Cys6_DnaBD"/>
</dbReference>
<feature type="compositionally biased region" description="Polar residues" evidence="7">
    <location>
        <begin position="1022"/>
        <end position="1059"/>
    </location>
</feature>
<gene>
    <name evidence="9" type="ORF">Amon01_000842000</name>
</gene>
<comment type="caution">
    <text evidence="9">The sequence shown here is derived from an EMBL/GenBank/DDBJ whole genome shotgun (WGS) entry which is preliminary data.</text>
</comment>
<evidence type="ECO:0000259" key="8">
    <source>
        <dbReference type="PROSITE" id="PS50048"/>
    </source>
</evidence>